<evidence type="ECO:0000313" key="3">
    <source>
        <dbReference type="Proteomes" id="UP000826536"/>
    </source>
</evidence>
<reference evidence="2" key="1">
    <citation type="submission" date="2021-05" db="EMBL/GenBank/DDBJ databases">
        <authorList>
            <person name="Oduselu T.J."/>
            <person name="Akomolafe A.O."/>
            <person name="Emem I.S."/>
            <person name="Adedeji R.O."/>
            <person name="Ojebola B.M."/>
            <person name="Daramola O.I."/>
            <person name="Olatinwo S.O."/>
            <person name="Taiwo A.E."/>
            <person name="Ayodele I.E."/>
            <person name="Atoyebi A.N."/>
            <person name="Raifu M."/>
            <person name="Adebiyi I."/>
            <person name="Ogunleye V.I."/>
            <person name="Faleye T.O.C."/>
            <person name="Bakarey A.S."/>
            <person name="Adewumi O.M."/>
            <person name="Anetor J.I."/>
            <person name="Ademowo O.G."/>
            <person name="Pollenz R.S."/>
            <person name="Garlena R.A."/>
            <person name="Russell D.A."/>
            <person name="Pope W.H."/>
            <person name="Jacobs-Sera D."/>
            <person name="Hatfull G.F."/>
        </authorList>
    </citation>
    <scope>NUCLEOTIDE SEQUENCE</scope>
</reference>
<sequence>MPNRAHGLTRNDLNESVCLCGFRPEILDTVAPIGRDWKAKSIILDHAAALNNDVPEPRRSPDAPFTGNPESKYPRAGVRPTPDGKWHLTLWDAPDVQHELEEPDFSRFADAFDYGRLRIGACRGAGTDLNGRAVA</sequence>
<dbReference type="RefSeq" id="YP_010761143.1">
    <property type="nucleotide sequence ID" value="NC_073592.1"/>
</dbReference>
<dbReference type="KEGG" id="vg:80034255"/>
<name>A0AAE7WDB1_9CAUD</name>
<feature type="region of interest" description="Disordered" evidence="1">
    <location>
        <begin position="51"/>
        <end position="80"/>
    </location>
</feature>
<proteinExistence type="predicted"/>
<keyword evidence="3" id="KW-1185">Reference proteome</keyword>
<protein>
    <submittedName>
        <fullName evidence="2">Uncharacterized protein</fullName>
    </submittedName>
</protein>
<evidence type="ECO:0000256" key="1">
    <source>
        <dbReference type="SAM" id="MobiDB-lite"/>
    </source>
</evidence>
<dbReference type="GeneID" id="80034255"/>
<gene>
    <name evidence="2" type="primary">48</name>
    <name evidence="2" type="ORF">SEA_POPPER_48</name>
</gene>
<evidence type="ECO:0000313" key="2">
    <source>
        <dbReference type="EMBL" id="QYC54965.1"/>
    </source>
</evidence>
<dbReference type="EMBL" id="MZ274308">
    <property type="protein sequence ID" value="QYC54965.1"/>
    <property type="molecule type" value="Genomic_DNA"/>
</dbReference>
<dbReference type="Proteomes" id="UP000826536">
    <property type="component" value="Segment"/>
</dbReference>
<accession>A0AAE7WDB1</accession>
<organism evidence="2 3">
    <name type="scientific">Arthrobacter phage Popper</name>
    <dbReference type="NCBI Taxonomy" id="2859633"/>
    <lineage>
        <taxon>Viruses</taxon>
        <taxon>Duplodnaviria</taxon>
        <taxon>Heunggongvirae</taxon>
        <taxon>Uroviricota</taxon>
        <taxon>Caudoviricetes</taxon>
        <taxon>Daemsvirinae</taxon>
        <taxon>Nanditavirus</taxon>
        <taxon>Nanditavirus popper</taxon>
    </lineage>
</organism>